<feature type="domain" description="Histidine kinase" evidence="11">
    <location>
        <begin position="397"/>
        <end position="615"/>
    </location>
</feature>
<feature type="transmembrane region" description="Helical" evidence="10">
    <location>
        <begin position="12"/>
        <end position="32"/>
    </location>
</feature>
<dbReference type="Gene3D" id="3.30.565.10">
    <property type="entry name" value="Histidine kinase-like ATPase, C-terminal domain"/>
    <property type="match status" value="1"/>
</dbReference>
<dbReference type="SUPFAM" id="SSF55785">
    <property type="entry name" value="PYP-like sensor domain (PAS domain)"/>
    <property type="match status" value="1"/>
</dbReference>
<comment type="subcellular location">
    <subcellularLocation>
        <location evidence="2">Membrane</location>
    </subcellularLocation>
</comment>
<keyword evidence="8 10" id="KW-0472">Membrane</keyword>
<dbReference type="InterPro" id="IPR050351">
    <property type="entry name" value="BphY/WalK/GraS-like"/>
</dbReference>
<dbReference type="GO" id="GO:0004721">
    <property type="term" value="F:phosphoprotein phosphatase activity"/>
    <property type="evidence" value="ECO:0007669"/>
    <property type="project" value="TreeGrafter"/>
</dbReference>
<dbReference type="InterPro" id="IPR036890">
    <property type="entry name" value="HATPase_C_sf"/>
</dbReference>
<keyword evidence="10" id="KW-1133">Transmembrane helix</keyword>
<name>A0A212LX43_9FIRM</name>
<dbReference type="SUPFAM" id="SSF47384">
    <property type="entry name" value="Homodimeric domain of signal transducing histidine kinase"/>
    <property type="match status" value="1"/>
</dbReference>
<organism evidence="12">
    <name type="scientific">uncultured Sporomusa sp</name>
    <dbReference type="NCBI Taxonomy" id="307249"/>
    <lineage>
        <taxon>Bacteria</taxon>
        <taxon>Bacillati</taxon>
        <taxon>Bacillota</taxon>
        <taxon>Negativicutes</taxon>
        <taxon>Selenomonadales</taxon>
        <taxon>Sporomusaceae</taxon>
        <taxon>Sporomusa</taxon>
        <taxon>environmental samples</taxon>
    </lineage>
</organism>
<dbReference type="GO" id="GO:0005886">
    <property type="term" value="C:plasma membrane"/>
    <property type="evidence" value="ECO:0007669"/>
    <property type="project" value="TreeGrafter"/>
</dbReference>
<reference evidence="12" key="1">
    <citation type="submission" date="2016-08" db="EMBL/GenBank/DDBJ databases">
        <authorList>
            <person name="Seilhamer J.J."/>
        </authorList>
    </citation>
    <scope>NUCLEOTIDE SEQUENCE</scope>
    <source>
        <strain evidence="12">86</strain>
    </source>
</reference>
<keyword evidence="4" id="KW-0597">Phosphoprotein</keyword>
<keyword evidence="5 12" id="KW-0808">Transferase</keyword>
<dbReference type="RefSeq" id="WP_288184815.1">
    <property type="nucleotide sequence ID" value="NZ_LT608335.1"/>
</dbReference>
<dbReference type="CDD" id="cd00082">
    <property type="entry name" value="HisKA"/>
    <property type="match status" value="1"/>
</dbReference>
<dbReference type="SMART" id="SM00388">
    <property type="entry name" value="HisKA"/>
    <property type="match status" value="1"/>
</dbReference>
<evidence type="ECO:0000256" key="8">
    <source>
        <dbReference type="ARBA" id="ARBA00023136"/>
    </source>
</evidence>
<dbReference type="EMBL" id="FMJE01000004">
    <property type="protein sequence ID" value="SCM82040.1"/>
    <property type="molecule type" value="Genomic_DNA"/>
</dbReference>
<dbReference type="FunFam" id="3.30.565.10:FF:000006">
    <property type="entry name" value="Sensor histidine kinase WalK"/>
    <property type="match status" value="1"/>
</dbReference>
<evidence type="ECO:0000256" key="3">
    <source>
        <dbReference type="ARBA" id="ARBA00012438"/>
    </source>
</evidence>
<evidence type="ECO:0000256" key="1">
    <source>
        <dbReference type="ARBA" id="ARBA00000085"/>
    </source>
</evidence>
<evidence type="ECO:0000256" key="2">
    <source>
        <dbReference type="ARBA" id="ARBA00004370"/>
    </source>
</evidence>
<evidence type="ECO:0000256" key="10">
    <source>
        <dbReference type="SAM" id="Phobius"/>
    </source>
</evidence>
<dbReference type="PROSITE" id="PS50109">
    <property type="entry name" value="HIS_KIN"/>
    <property type="match status" value="1"/>
</dbReference>
<evidence type="ECO:0000256" key="9">
    <source>
        <dbReference type="SAM" id="Coils"/>
    </source>
</evidence>
<dbReference type="GO" id="GO:0016036">
    <property type="term" value="P:cellular response to phosphate starvation"/>
    <property type="evidence" value="ECO:0007669"/>
    <property type="project" value="TreeGrafter"/>
</dbReference>
<protein>
    <recommendedName>
        <fullName evidence="3">histidine kinase</fullName>
        <ecNumber evidence="3">2.7.13.3</ecNumber>
    </recommendedName>
</protein>
<keyword evidence="10" id="KW-0812">Transmembrane</keyword>
<dbReference type="Pfam" id="PF00512">
    <property type="entry name" value="HisKA"/>
    <property type="match status" value="1"/>
</dbReference>
<evidence type="ECO:0000256" key="4">
    <source>
        <dbReference type="ARBA" id="ARBA00022553"/>
    </source>
</evidence>
<dbReference type="CDD" id="cd00075">
    <property type="entry name" value="HATPase"/>
    <property type="match status" value="1"/>
</dbReference>
<dbReference type="SUPFAM" id="SSF55874">
    <property type="entry name" value="ATPase domain of HSP90 chaperone/DNA topoisomerase II/histidine kinase"/>
    <property type="match status" value="1"/>
</dbReference>
<accession>A0A212LX43</accession>
<keyword evidence="7" id="KW-0902">Two-component regulatory system</keyword>
<dbReference type="AlphaFoldDB" id="A0A212LX43"/>
<keyword evidence="6" id="KW-0418">Kinase</keyword>
<dbReference type="InterPro" id="IPR004358">
    <property type="entry name" value="Sig_transdc_His_kin-like_C"/>
</dbReference>
<evidence type="ECO:0000256" key="7">
    <source>
        <dbReference type="ARBA" id="ARBA00023012"/>
    </source>
</evidence>
<feature type="transmembrane region" description="Helical" evidence="10">
    <location>
        <begin position="38"/>
        <end position="58"/>
    </location>
</feature>
<dbReference type="PANTHER" id="PTHR45453">
    <property type="entry name" value="PHOSPHATE REGULON SENSOR PROTEIN PHOR"/>
    <property type="match status" value="1"/>
</dbReference>
<keyword evidence="9" id="KW-0175">Coiled coil</keyword>
<evidence type="ECO:0000256" key="6">
    <source>
        <dbReference type="ARBA" id="ARBA00022777"/>
    </source>
</evidence>
<dbReference type="SMART" id="SM00387">
    <property type="entry name" value="HATPase_c"/>
    <property type="match status" value="1"/>
</dbReference>
<evidence type="ECO:0000256" key="5">
    <source>
        <dbReference type="ARBA" id="ARBA00022679"/>
    </source>
</evidence>
<dbReference type="Gene3D" id="3.30.450.20">
    <property type="entry name" value="PAS domain"/>
    <property type="match status" value="1"/>
</dbReference>
<evidence type="ECO:0000313" key="12">
    <source>
        <dbReference type="EMBL" id="SCM82040.1"/>
    </source>
</evidence>
<dbReference type="InterPro" id="IPR003594">
    <property type="entry name" value="HATPase_dom"/>
</dbReference>
<dbReference type="InterPro" id="IPR035965">
    <property type="entry name" value="PAS-like_dom_sf"/>
</dbReference>
<proteinExistence type="predicted"/>
<dbReference type="PANTHER" id="PTHR45453:SF1">
    <property type="entry name" value="PHOSPHATE REGULON SENSOR PROTEIN PHOR"/>
    <property type="match status" value="1"/>
</dbReference>
<comment type="catalytic activity">
    <reaction evidence="1">
        <text>ATP + protein L-histidine = ADP + protein N-phospho-L-histidine.</text>
        <dbReference type="EC" id="2.7.13.3"/>
    </reaction>
</comment>
<dbReference type="InterPro" id="IPR036097">
    <property type="entry name" value="HisK_dim/P_sf"/>
</dbReference>
<dbReference type="EC" id="2.7.13.3" evidence="3"/>
<evidence type="ECO:0000259" key="11">
    <source>
        <dbReference type="PROSITE" id="PS50109"/>
    </source>
</evidence>
<feature type="coiled-coil region" evidence="9">
    <location>
        <begin position="108"/>
        <end position="142"/>
    </location>
</feature>
<dbReference type="FunFam" id="1.10.287.130:FF:000001">
    <property type="entry name" value="Two-component sensor histidine kinase"/>
    <property type="match status" value="1"/>
</dbReference>
<dbReference type="Gene3D" id="1.10.287.130">
    <property type="match status" value="1"/>
</dbReference>
<dbReference type="InterPro" id="IPR003661">
    <property type="entry name" value="HisK_dim/P_dom"/>
</dbReference>
<dbReference type="InterPro" id="IPR005467">
    <property type="entry name" value="His_kinase_dom"/>
</dbReference>
<gene>
    <name evidence="12" type="primary">phoR</name>
    <name evidence="12" type="ORF">KL86SPO_40525</name>
</gene>
<dbReference type="GO" id="GO:0000155">
    <property type="term" value="F:phosphorelay sensor kinase activity"/>
    <property type="evidence" value="ECO:0007669"/>
    <property type="project" value="InterPro"/>
</dbReference>
<dbReference type="PRINTS" id="PR00344">
    <property type="entry name" value="BCTRLSENSOR"/>
</dbReference>
<sequence length="624" mass="70477">MKHLSITSHLWIAFLVIPIITFLILGILQSLGTYETPFQSVVLNIAITLLLTSLLGYFHARRIHSTIKSLLAFIQALISQDDATQAAIFPRFAPREFELMAEHFQLMAKKHSESRQELSALNAELEQRIAERTNSLLRTNQELAILNQLITPISPHPGGASIIKECLRQFSEISGVHVKLYLRKPVLSLIGSGEDIRGINDIEINDKPWYIISYRYTIQPIRSGNNIFGCFIIPHSQLSQQDRDFVETLSRSAGIIFQNEILSRTLEQNHAVLKAVLESMYDAITLINGRQVVYANGRMSELLALPCSEIIGMSEDYLFAIIAHRLIDANWEVIDQAKRGYGIFNLKLKHGAGHQYILLTVFPVTGNENDEVGKGMVWRDITKEHEVDKLKNDLISMVSHEFKTPITSIRGSVETLLREDAGWEEDFKREMLTGIHEDIEHVQELVNDWLDISRIEAKAISLDKEPVQPHAIITSAIRKLPKHFVSNAKIESIVDDSLPFIYGDRVRLGQVLLNLFTNAIRYNDDSPHIEISAHSDEEYVHISVADNGIGINERHLGKIFDRFYCVDNERERRLGGTGLGLTICKGIIEAHNGMIKVQSSEGIGSIFTISIPKYRSASAEYEKV</sequence>
<dbReference type="Pfam" id="PF02518">
    <property type="entry name" value="HATPase_c"/>
    <property type="match status" value="1"/>
</dbReference>